<dbReference type="InterPro" id="IPR011991">
    <property type="entry name" value="ArsR-like_HTH"/>
</dbReference>
<dbReference type="CDD" id="cd00090">
    <property type="entry name" value="HTH_ARSR"/>
    <property type="match status" value="1"/>
</dbReference>
<dbReference type="PANTHER" id="PTHR42756:SF1">
    <property type="entry name" value="TRANSCRIPTIONAL REPRESSOR OF EMRAB OPERON"/>
    <property type="match status" value="1"/>
</dbReference>
<dbReference type="SUPFAM" id="SSF46785">
    <property type="entry name" value="Winged helix' DNA-binding domain"/>
    <property type="match status" value="1"/>
</dbReference>
<sequence>MEVINIETFQRFFHQLVLLYRPFENRLNTELSKHQLYRAQWSIMYYMYNDGSVTLVELSHYLGVEKPTVTRTIAKLEEMGYLEPVPTKDKREKRMQLTSAGRKVYQEVRATIDEFEQEILEGISEEEQLEGIRLMSLIRKNLMQGEF</sequence>
<gene>
    <name evidence="4" type="ORF">KIS1582_0973</name>
</gene>
<dbReference type="InterPro" id="IPR036390">
    <property type="entry name" value="WH_DNA-bd_sf"/>
</dbReference>
<dbReference type="SMART" id="SM00347">
    <property type="entry name" value="HTH_MARR"/>
    <property type="match status" value="1"/>
</dbReference>
<keyword evidence="2" id="KW-0238">DNA-binding</keyword>
<dbReference type="PROSITE" id="PS50995">
    <property type="entry name" value="HTH_MARR_2"/>
    <property type="match status" value="1"/>
</dbReference>
<comment type="caution">
    <text evidence="4">The sequence shown here is derived from an EMBL/GenBank/DDBJ whole genome shotgun (WGS) entry which is preliminary data.</text>
</comment>
<keyword evidence="1" id="KW-0805">Transcription regulation</keyword>
<evidence type="ECO:0000313" key="4">
    <source>
        <dbReference type="EMBL" id="KAF0825186.1"/>
    </source>
</evidence>
<dbReference type="PANTHER" id="PTHR42756">
    <property type="entry name" value="TRANSCRIPTIONAL REGULATOR, MARR"/>
    <property type="match status" value="1"/>
</dbReference>
<dbReference type="Proteomes" id="UP000465778">
    <property type="component" value="Unassembled WGS sequence"/>
</dbReference>
<dbReference type="EMBL" id="VDEM01000006">
    <property type="protein sequence ID" value="KAF0825186.1"/>
    <property type="molecule type" value="Genomic_DNA"/>
</dbReference>
<dbReference type="GeneID" id="67524267"/>
<evidence type="ECO:0000313" key="5">
    <source>
        <dbReference type="Proteomes" id="UP000465778"/>
    </source>
</evidence>
<name>A0A380XRC8_CYTFI</name>
<keyword evidence="3" id="KW-0804">Transcription</keyword>
<evidence type="ECO:0000256" key="3">
    <source>
        <dbReference type="ARBA" id="ARBA00023163"/>
    </source>
</evidence>
<protein>
    <submittedName>
        <fullName evidence="4">Transcriptional regulator, MarR family</fullName>
    </submittedName>
</protein>
<accession>A0A380XRC8</accession>
<dbReference type="Gene3D" id="1.10.10.10">
    <property type="entry name" value="Winged helix-like DNA-binding domain superfamily/Winged helix DNA-binding domain"/>
    <property type="match status" value="1"/>
</dbReference>
<dbReference type="AlphaFoldDB" id="A0A380XRC8"/>
<dbReference type="InterPro" id="IPR036388">
    <property type="entry name" value="WH-like_DNA-bd_sf"/>
</dbReference>
<proteinExistence type="predicted"/>
<dbReference type="PRINTS" id="PR00598">
    <property type="entry name" value="HTHMARR"/>
</dbReference>
<reference evidence="4 5" key="1">
    <citation type="journal article" date="2020" name="G3 (Bethesda)">
        <title>Whole Genome Sequencing and Comparative Genomics of Two Nematicidal Bacillus Strains Reveals a Wide Range of Possible Virulence Factors.</title>
        <authorList>
            <person name="Susic N."/>
            <person name="Janezic S."/>
            <person name="Rupnik M."/>
            <person name="Geric Stare B."/>
        </authorList>
    </citation>
    <scope>NUCLEOTIDE SEQUENCE [LARGE SCALE GENOMIC DNA]</scope>
    <source>
        <strain evidence="4 5">I-1582</strain>
    </source>
</reference>
<dbReference type="GO" id="GO:0003677">
    <property type="term" value="F:DNA binding"/>
    <property type="evidence" value="ECO:0007669"/>
    <property type="project" value="UniProtKB-KW"/>
</dbReference>
<evidence type="ECO:0000256" key="2">
    <source>
        <dbReference type="ARBA" id="ARBA00023125"/>
    </source>
</evidence>
<dbReference type="Pfam" id="PF01047">
    <property type="entry name" value="MarR"/>
    <property type="match status" value="1"/>
</dbReference>
<dbReference type="GO" id="GO:0003700">
    <property type="term" value="F:DNA-binding transcription factor activity"/>
    <property type="evidence" value="ECO:0007669"/>
    <property type="project" value="InterPro"/>
</dbReference>
<dbReference type="RefSeq" id="WP_206700518.1">
    <property type="nucleotide sequence ID" value="NZ_JABVDD010000014.1"/>
</dbReference>
<organism evidence="4 5">
    <name type="scientific">Cytobacillus firmus</name>
    <name type="common">Bacillus firmus</name>
    <dbReference type="NCBI Taxonomy" id="1399"/>
    <lineage>
        <taxon>Bacteria</taxon>
        <taxon>Bacillati</taxon>
        <taxon>Bacillota</taxon>
        <taxon>Bacilli</taxon>
        <taxon>Bacillales</taxon>
        <taxon>Bacillaceae</taxon>
        <taxon>Cytobacillus</taxon>
    </lineage>
</organism>
<evidence type="ECO:0000256" key="1">
    <source>
        <dbReference type="ARBA" id="ARBA00023015"/>
    </source>
</evidence>
<dbReference type="InterPro" id="IPR000835">
    <property type="entry name" value="HTH_MarR-typ"/>
</dbReference>